<dbReference type="GeneTree" id="ENSGT00940000161869"/>
<reference evidence="2" key="2">
    <citation type="submission" date="2025-09" db="UniProtKB">
        <authorList>
            <consortium name="Ensembl"/>
        </authorList>
    </citation>
    <scope>IDENTIFICATION</scope>
</reference>
<gene>
    <name evidence="2" type="primary">Tcp11</name>
</gene>
<organism evidence="2 3">
    <name type="scientific">Jaculus jaculus</name>
    <name type="common">Lesser Egyptian jerboa</name>
    <dbReference type="NCBI Taxonomy" id="51337"/>
    <lineage>
        <taxon>Eukaryota</taxon>
        <taxon>Metazoa</taxon>
        <taxon>Chordata</taxon>
        <taxon>Craniata</taxon>
        <taxon>Vertebrata</taxon>
        <taxon>Euteleostomi</taxon>
        <taxon>Mammalia</taxon>
        <taxon>Eutheria</taxon>
        <taxon>Euarchontoglires</taxon>
        <taxon>Glires</taxon>
        <taxon>Rodentia</taxon>
        <taxon>Myomorpha</taxon>
        <taxon>Dipodoidea</taxon>
        <taxon>Dipodidae</taxon>
        <taxon>Dipodinae</taxon>
        <taxon>Jaculus</taxon>
    </lineage>
</organism>
<dbReference type="GO" id="GO:0036126">
    <property type="term" value="C:sperm flagellum"/>
    <property type="evidence" value="ECO:0007669"/>
    <property type="project" value="TreeGrafter"/>
</dbReference>
<dbReference type="Proteomes" id="UP000694385">
    <property type="component" value="Unassembled WGS sequence"/>
</dbReference>
<evidence type="ECO:0000313" key="3">
    <source>
        <dbReference type="Proteomes" id="UP000694385"/>
    </source>
</evidence>
<dbReference type="Pfam" id="PF05794">
    <property type="entry name" value="Tcp11"/>
    <property type="match status" value="1"/>
</dbReference>
<comment type="similarity">
    <text evidence="1">Belongs to the TCP11 family.</text>
</comment>
<dbReference type="PANTHER" id="PTHR12832">
    <property type="entry name" value="TESTIS-SPECIFIC PROTEIN PBS13 T-COMPLEX 11"/>
    <property type="match status" value="1"/>
</dbReference>
<sequence>MGLAPLSSDSTASLIGQLQNIAQKENCVRSVIDQRIHLFLKCCLVLGVQRSLSDLPGGLTVIEPELAELGQRFVNLAHYNQQVFNPYYTEILKTLISPVQALAKKIESL</sequence>
<dbReference type="GO" id="GO:0010737">
    <property type="term" value="P:protein kinase A signaling"/>
    <property type="evidence" value="ECO:0007669"/>
    <property type="project" value="TreeGrafter"/>
</dbReference>
<dbReference type="InterPro" id="IPR008862">
    <property type="entry name" value="Tcp11"/>
</dbReference>
<accession>A0A8C5L9Y0</accession>
<proteinExistence type="inferred from homology"/>
<dbReference type="OMA" id="CINESIH"/>
<keyword evidence="3" id="KW-1185">Reference proteome</keyword>
<dbReference type="PANTHER" id="PTHR12832:SF14">
    <property type="entry name" value="T-COMPLEX PROTEIN 11 HOMOLOG"/>
    <property type="match status" value="1"/>
</dbReference>
<dbReference type="Ensembl" id="ENSJJAT00000026608.1">
    <property type="protein sequence ID" value="ENSJJAP00000020067.1"/>
    <property type="gene ID" value="ENSJJAG00000020856.1"/>
</dbReference>
<dbReference type="AlphaFoldDB" id="A0A8C5L9Y0"/>
<evidence type="ECO:0000256" key="1">
    <source>
        <dbReference type="ARBA" id="ARBA00010954"/>
    </source>
</evidence>
<reference evidence="2" key="1">
    <citation type="submission" date="2025-08" db="UniProtKB">
        <authorList>
            <consortium name="Ensembl"/>
        </authorList>
    </citation>
    <scope>IDENTIFICATION</scope>
</reference>
<evidence type="ECO:0000313" key="2">
    <source>
        <dbReference type="Ensembl" id="ENSJJAP00000020067.1"/>
    </source>
</evidence>
<dbReference type="GO" id="GO:0001669">
    <property type="term" value="C:acrosomal vesicle"/>
    <property type="evidence" value="ECO:0007669"/>
    <property type="project" value="TreeGrafter"/>
</dbReference>
<name>A0A8C5L9Y0_JACJA</name>
<protein>
    <submittedName>
        <fullName evidence="2">Uncharacterized protein</fullName>
    </submittedName>
</protein>
<dbReference type="GO" id="GO:1902490">
    <property type="term" value="P:regulation of sperm capacitation"/>
    <property type="evidence" value="ECO:0007669"/>
    <property type="project" value="TreeGrafter"/>
</dbReference>